<dbReference type="AlphaFoldDB" id="A0A0G0UGV0"/>
<keyword evidence="1" id="KW-0812">Transmembrane</keyword>
<keyword evidence="1" id="KW-1133">Transmembrane helix</keyword>
<feature type="transmembrane region" description="Helical" evidence="1">
    <location>
        <begin position="127"/>
        <end position="148"/>
    </location>
</feature>
<feature type="transmembrane region" description="Helical" evidence="1">
    <location>
        <begin position="293"/>
        <end position="309"/>
    </location>
</feature>
<feature type="transmembrane region" description="Helical" evidence="1">
    <location>
        <begin position="249"/>
        <end position="273"/>
    </location>
</feature>
<gene>
    <name evidence="2" type="ORF">UU34_C0011G0007</name>
</gene>
<evidence type="ECO:0000313" key="2">
    <source>
        <dbReference type="EMBL" id="KKR86701.1"/>
    </source>
</evidence>
<keyword evidence="1" id="KW-0472">Membrane</keyword>
<feature type="transmembrane region" description="Helical" evidence="1">
    <location>
        <begin position="89"/>
        <end position="107"/>
    </location>
</feature>
<dbReference type="EMBL" id="LCAG01000011">
    <property type="protein sequence ID" value="KKR86701.1"/>
    <property type="molecule type" value="Genomic_DNA"/>
</dbReference>
<proteinExistence type="predicted"/>
<feature type="transmembrane region" description="Helical" evidence="1">
    <location>
        <begin position="155"/>
        <end position="178"/>
    </location>
</feature>
<evidence type="ECO:0000313" key="3">
    <source>
        <dbReference type="Proteomes" id="UP000034854"/>
    </source>
</evidence>
<reference evidence="2 3" key="1">
    <citation type="journal article" date="2015" name="Nature">
        <title>rRNA introns, odd ribosomes, and small enigmatic genomes across a large radiation of phyla.</title>
        <authorList>
            <person name="Brown C.T."/>
            <person name="Hug L.A."/>
            <person name="Thomas B.C."/>
            <person name="Sharon I."/>
            <person name="Castelle C.J."/>
            <person name="Singh A."/>
            <person name="Wilkins M.J."/>
            <person name="Williams K.H."/>
            <person name="Banfield J.F."/>
        </authorList>
    </citation>
    <scope>NUCLEOTIDE SEQUENCE [LARGE SCALE GENOMIC DNA]</scope>
</reference>
<protein>
    <recommendedName>
        <fullName evidence="4">Membrane protein 6-pyruvoyl-tetrahydropterin synthase-related domain-containing protein</fullName>
    </recommendedName>
</protein>
<feature type="transmembrane region" description="Helical" evidence="1">
    <location>
        <begin position="461"/>
        <end position="479"/>
    </location>
</feature>
<comment type="caution">
    <text evidence="2">The sequence shown here is derived from an EMBL/GenBank/DDBJ whole genome shotgun (WGS) entry which is preliminary data.</text>
</comment>
<name>A0A0G0UGV0_9BACT</name>
<organism evidence="2 3">
    <name type="scientific">Candidatus Curtissbacteria bacterium GW2011_GWA1_41_11</name>
    <dbReference type="NCBI Taxonomy" id="1618409"/>
    <lineage>
        <taxon>Bacteria</taxon>
        <taxon>Candidatus Curtissiibacteriota</taxon>
    </lineage>
</organism>
<feature type="transmembrane region" description="Helical" evidence="1">
    <location>
        <begin position="184"/>
        <end position="203"/>
    </location>
</feature>
<sequence length="481" mass="54721">MKLLILLIISIFAVRYLLLPGFIPTHDGEYHIIRFWQFENEIRAGDYFPIWAPDLNSGYGLPLFYYHYPMPNYFGVLFHQFGFSYTDSFKLVLATFYILAVLFFYLWSRSFWGTILFAWTPYWFVNLFVRGSIGEVMASAGFAFVLWTNASRRNILISLGVAFIILSHNIAAMLFVPIVLLLNFRSTIVGILLAAYFWLPAIFSRDFVLGLTSVNLYDHFSEISQLLIPSWGTGFSQPGAPYNEMSQQLGLGSILVGFATIPRSFILVLIAFMTTAGSRFIWNTLPFLQLVQYPWRILMLVPFVVGYLARKMSGRFAMIVAAISVLAALPYTKPVVYEPRDDQYYLSRREFTDGTSSLGNSMSTVWSPWKQERTKEKIEIVSGEGKLEMHELLPTRLSFAVNASTPVTVRINTVYFPGWEIQQRGHWSPLVPDQNGLMSVELSAGTSQIRVELHNTALRKGALIVSLISFIWVLGSGILKR</sequence>
<feature type="transmembrane region" description="Helical" evidence="1">
    <location>
        <begin position="63"/>
        <end position="82"/>
    </location>
</feature>
<evidence type="ECO:0008006" key="4">
    <source>
        <dbReference type="Google" id="ProtNLM"/>
    </source>
</evidence>
<evidence type="ECO:0000256" key="1">
    <source>
        <dbReference type="SAM" id="Phobius"/>
    </source>
</evidence>
<dbReference type="Proteomes" id="UP000034854">
    <property type="component" value="Unassembled WGS sequence"/>
</dbReference>
<accession>A0A0G0UGV0</accession>